<accession>A0AAD4CMV3</accession>
<dbReference type="InterPro" id="IPR050797">
    <property type="entry name" value="Carb_Metab_Trans_Reg"/>
</dbReference>
<evidence type="ECO:0000256" key="1">
    <source>
        <dbReference type="ARBA" id="ARBA00023015"/>
    </source>
</evidence>
<name>A0AAD4CMV3_ASPNN</name>
<dbReference type="GO" id="GO:0001080">
    <property type="term" value="P:nitrogen catabolite activation of transcription from RNA polymerase II promoter"/>
    <property type="evidence" value="ECO:0007669"/>
    <property type="project" value="TreeGrafter"/>
</dbReference>
<feature type="region of interest" description="Disordered" evidence="4">
    <location>
        <begin position="1"/>
        <end position="33"/>
    </location>
</feature>
<dbReference type="GO" id="GO:0003677">
    <property type="term" value="F:DNA binding"/>
    <property type="evidence" value="ECO:0007669"/>
    <property type="project" value="InterPro"/>
</dbReference>
<evidence type="ECO:0000259" key="5">
    <source>
        <dbReference type="SMART" id="SM00906"/>
    </source>
</evidence>
<dbReference type="GO" id="GO:0006351">
    <property type="term" value="P:DNA-templated transcription"/>
    <property type="evidence" value="ECO:0007669"/>
    <property type="project" value="InterPro"/>
</dbReference>
<dbReference type="InterPro" id="IPR007219">
    <property type="entry name" value="XnlR_reg_dom"/>
</dbReference>
<evidence type="ECO:0000256" key="2">
    <source>
        <dbReference type="ARBA" id="ARBA00023163"/>
    </source>
</evidence>
<dbReference type="PANTHER" id="PTHR31668">
    <property type="entry name" value="GLUCOSE TRANSPORT TRANSCRIPTION REGULATOR RGT1-RELATED-RELATED"/>
    <property type="match status" value="1"/>
</dbReference>
<keyword evidence="7" id="KW-1185">Reference proteome</keyword>
<evidence type="ECO:0000313" key="7">
    <source>
        <dbReference type="Proteomes" id="UP001194746"/>
    </source>
</evidence>
<dbReference type="AlphaFoldDB" id="A0AAD4CMV3"/>
<keyword evidence="2" id="KW-0804">Transcription</keyword>
<dbReference type="CDD" id="cd12148">
    <property type="entry name" value="fungal_TF_MHR"/>
    <property type="match status" value="1"/>
</dbReference>
<comment type="caution">
    <text evidence="6">The sequence shown here is derived from an EMBL/GenBank/DDBJ whole genome shotgun (WGS) entry which is preliminary data.</text>
</comment>
<dbReference type="Pfam" id="PF04082">
    <property type="entry name" value="Fungal_trans"/>
    <property type="match status" value="1"/>
</dbReference>
<proteinExistence type="predicted"/>
<organism evidence="6 7">
    <name type="scientific">Aspergillus nanangensis</name>
    <dbReference type="NCBI Taxonomy" id="2582783"/>
    <lineage>
        <taxon>Eukaryota</taxon>
        <taxon>Fungi</taxon>
        <taxon>Dikarya</taxon>
        <taxon>Ascomycota</taxon>
        <taxon>Pezizomycotina</taxon>
        <taxon>Eurotiomycetes</taxon>
        <taxon>Eurotiomycetidae</taxon>
        <taxon>Eurotiales</taxon>
        <taxon>Aspergillaceae</taxon>
        <taxon>Aspergillus</taxon>
        <taxon>Aspergillus subgen. Circumdati</taxon>
    </lineage>
</organism>
<dbReference type="GO" id="GO:0008270">
    <property type="term" value="F:zinc ion binding"/>
    <property type="evidence" value="ECO:0007669"/>
    <property type="project" value="InterPro"/>
</dbReference>
<evidence type="ECO:0000256" key="3">
    <source>
        <dbReference type="ARBA" id="ARBA00023242"/>
    </source>
</evidence>
<dbReference type="EMBL" id="VCAU01000044">
    <property type="protein sequence ID" value="KAF9888663.1"/>
    <property type="molecule type" value="Genomic_DNA"/>
</dbReference>
<gene>
    <name evidence="6" type="ORF">FE257_008421</name>
</gene>
<dbReference type="PANTHER" id="PTHR31668:SF4">
    <property type="entry name" value="TRANSCRIPTIONAL ACTIVATOR PROTEIN DAL81"/>
    <property type="match status" value="1"/>
</dbReference>
<dbReference type="GO" id="GO:0005634">
    <property type="term" value="C:nucleus"/>
    <property type="evidence" value="ECO:0007669"/>
    <property type="project" value="TreeGrafter"/>
</dbReference>
<evidence type="ECO:0000313" key="6">
    <source>
        <dbReference type="EMBL" id="KAF9888663.1"/>
    </source>
</evidence>
<keyword evidence="3" id="KW-0539">Nucleus</keyword>
<feature type="domain" description="Xylanolytic transcriptional activator regulatory" evidence="5">
    <location>
        <begin position="272"/>
        <end position="345"/>
    </location>
</feature>
<reference evidence="6" key="2">
    <citation type="submission" date="2020-02" db="EMBL/GenBank/DDBJ databases">
        <authorList>
            <person name="Gilchrist C.L.M."/>
            <person name="Chooi Y.-H."/>
        </authorList>
    </citation>
    <scope>NUCLEOTIDE SEQUENCE</scope>
    <source>
        <strain evidence="6">MST-FP2251</strain>
    </source>
</reference>
<dbReference type="SMART" id="SM00906">
    <property type="entry name" value="Fungal_trans"/>
    <property type="match status" value="1"/>
</dbReference>
<dbReference type="Proteomes" id="UP001194746">
    <property type="component" value="Unassembled WGS sequence"/>
</dbReference>
<protein>
    <recommendedName>
        <fullName evidence="5">Xylanolytic transcriptional activator regulatory domain-containing protein</fullName>
    </recommendedName>
</protein>
<sequence>MSQVDRASADTPATSQPEQPDTSTPTQYLGFSTGDVDTNENMAGFTLSADQLPPLVQCVQSLDHLEESAAQLFGTSAESDPWLLRHCRYDKYGMCNLHRMSFRTVGGVPVERLVPVHFQVAEDSLFDHGKEETGVSSGESPEILRKKVDALVSPDDGRRLISLFIKFVFPLMPVISRSQLRLCQLDPSSKITPVHLLAAIYASAIPFRIHDPSLCVSGAYQTPPSDQLWRIVYEVILREIHTPKLAVLQSALLYLQRFPKDTRAAASDSPFVWSFFGAAANLAHSLGLQLECRRWGIPSWEKRLRRRLWWVVYVEDKWRSLLAGRPPMIRPEEWDVSVLERIDFEVDELPYNLTDEYSFQQVWDDGTLFRTLARLAPVAETLQSRFYSLQASQKLFEDFRASIDAARTIRLDLQAWYSSLPEPVRLRNFSDVNGAAVLHLSYLTLEVLLYRAILRPLGRASPPPPIAGDMEPSTTEFPWFFENLDVDHLTQLPALETVELDEAAETTINAAEKLTSSDFDSFWHSWTRTCFSLISNFIVLLLVQAPTASHAIRSKQLLDTWTHHLRCQLKNHEGVMTLAIVRLSSLQTGGLGRQFHLPSHVIEQLDVGIMPGQSLRCRE</sequence>
<evidence type="ECO:0000256" key="4">
    <source>
        <dbReference type="SAM" id="MobiDB-lite"/>
    </source>
</evidence>
<reference evidence="6" key="1">
    <citation type="journal article" date="2019" name="Beilstein J. Org. Chem.">
        <title>Nanangenines: drimane sesquiterpenoids as the dominant metabolite cohort of a novel Australian fungus, Aspergillus nanangensis.</title>
        <authorList>
            <person name="Lacey H.J."/>
            <person name="Gilchrist C.L.M."/>
            <person name="Crombie A."/>
            <person name="Kalaitzis J.A."/>
            <person name="Vuong D."/>
            <person name="Rutledge P.J."/>
            <person name="Turner P."/>
            <person name="Pitt J.I."/>
            <person name="Lacey E."/>
            <person name="Chooi Y.H."/>
            <person name="Piggott A.M."/>
        </authorList>
    </citation>
    <scope>NUCLEOTIDE SEQUENCE</scope>
    <source>
        <strain evidence="6">MST-FP2251</strain>
    </source>
</reference>
<keyword evidence="1" id="KW-0805">Transcription regulation</keyword>